<dbReference type="RefSeq" id="XP_007731352.1">
    <property type="nucleotide sequence ID" value="XM_007733162.1"/>
</dbReference>
<keyword evidence="9" id="KW-1185">Reference proteome</keyword>
<evidence type="ECO:0000313" key="9">
    <source>
        <dbReference type="Proteomes" id="UP000019478"/>
    </source>
</evidence>
<feature type="domain" description="FAD-binding PCMH-type" evidence="7">
    <location>
        <begin position="6"/>
        <end position="180"/>
    </location>
</feature>
<accession>W9YJV7</accession>
<dbReference type="InterPro" id="IPR040165">
    <property type="entry name" value="Diminuto-like"/>
</dbReference>
<dbReference type="EC" id="1.3.1.72" evidence="2"/>
<dbReference type="GO" id="GO:0005737">
    <property type="term" value="C:cytoplasm"/>
    <property type="evidence" value="ECO:0007669"/>
    <property type="project" value="TreeGrafter"/>
</dbReference>
<keyword evidence="5" id="KW-0560">Oxidoreductase</keyword>
<dbReference type="InterPro" id="IPR006094">
    <property type="entry name" value="Oxid_FAD_bind_N"/>
</dbReference>
<evidence type="ECO:0000259" key="7">
    <source>
        <dbReference type="PROSITE" id="PS51387"/>
    </source>
</evidence>
<keyword evidence="4" id="KW-1133">Transmembrane helix</keyword>
<dbReference type="GO" id="GO:0000246">
    <property type="term" value="F:Delta24(24-1) sterol reductase activity"/>
    <property type="evidence" value="ECO:0007669"/>
    <property type="project" value="TreeGrafter"/>
</dbReference>
<dbReference type="AlphaFoldDB" id="W9YJV7"/>
<dbReference type="PANTHER" id="PTHR10801">
    <property type="entry name" value="24-DEHYDROCHOLESTEROL REDUCTASE"/>
    <property type="match status" value="1"/>
</dbReference>
<dbReference type="SUPFAM" id="SSF56176">
    <property type="entry name" value="FAD-binding/transporter-associated domain-like"/>
    <property type="match status" value="1"/>
</dbReference>
<keyword evidence="3" id="KW-0812">Transmembrane</keyword>
<dbReference type="HOGENOM" id="CLU_025883_0_0_1"/>
<dbReference type="GO" id="GO:0071949">
    <property type="term" value="F:FAD binding"/>
    <property type="evidence" value="ECO:0007669"/>
    <property type="project" value="InterPro"/>
</dbReference>
<organism evidence="8 9">
    <name type="scientific">Capronia epimyces CBS 606.96</name>
    <dbReference type="NCBI Taxonomy" id="1182542"/>
    <lineage>
        <taxon>Eukaryota</taxon>
        <taxon>Fungi</taxon>
        <taxon>Dikarya</taxon>
        <taxon>Ascomycota</taxon>
        <taxon>Pezizomycotina</taxon>
        <taxon>Eurotiomycetes</taxon>
        <taxon>Chaetothyriomycetidae</taxon>
        <taxon>Chaetothyriales</taxon>
        <taxon>Herpotrichiellaceae</taxon>
        <taxon>Capronia</taxon>
    </lineage>
</organism>
<dbReference type="Proteomes" id="UP000019478">
    <property type="component" value="Unassembled WGS sequence"/>
</dbReference>
<dbReference type="InterPro" id="IPR036318">
    <property type="entry name" value="FAD-bd_PCMH-like_sf"/>
</dbReference>
<keyword evidence="6" id="KW-0472">Membrane</keyword>
<dbReference type="GO" id="GO:0008202">
    <property type="term" value="P:steroid metabolic process"/>
    <property type="evidence" value="ECO:0007669"/>
    <property type="project" value="TreeGrafter"/>
</dbReference>
<dbReference type="eggNOG" id="KOG1262">
    <property type="taxonomic scope" value="Eukaryota"/>
</dbReference>
<evidence type="ECO:0000256" key="4">
    <source>
        <dbReference type="ARBA" id="ARBA00022989"/>
    </source>
</evidence>
<dbReference type="EMBL" id="AMGY01000002">
    <property type="protein sequence ID" value="EXJ89955.1"/>
    <property type="molecule type" value="Genomic_DNA"/>
</dbReference>
<dbReference type="Pfam" id="PF01565">
    <property type="entry name" value="FAD_binding_4"/>
    <property type="match status" value="1"/>
</dbReference>
<dbReference type="PROSITE" id="PS51387">
    <property type="entry name" value="FAD_PCMH"/>
    <property type="match status" value="1"/>
</dbReference>
<evidence type="ECO:0000256" key="5">
    <source>
        <dbReference type="ARBA" id="ARBA00023002"/>
    </source>
</evidence>
<evidence type="ECO:0000256" key="1">
    <source>
        <dbReference type="ARBA" id="ARBA00004167"/>
    </source>
</evidence>
<dbReference type="GO" id="GO:0050614">
    <property type="term" value="F:Delta24-sterol reductase activity"/>
    <property type="evidence" value="ECO:0007669"/>
    <property type="project" value="UniProtKB-EC"/>
</dbReference>
<evidence type="ECO:0000256" key="6">
    <source>
        <dbReference type="ARBA" id="ARBA00023136"/>
    </source>
</evidence>
<comment type="caution">
    <text evidence="8">The sequence shown here is derived from an EMBL/GenBank/DDBJ whole genome shotgun (WGS) entry which is preliminary data.</text>
</comment>
<dbReference type="OrthoDB" id="415825at2759"/>
<name>W9YJV7_9EURO</name>
<dbReference type="GO" id="GO:0016020">
    <property type="term" value="C:membrane"/>
    <property type="evidence" value="ECO:0007669"/>
    <property type="project" value="UniProtKB-SubCell"/>
</dbReference>
<protein>
    <recommendedName>
        <fullName evidence="2">Delta(24)-sterol reductase</fullName>
        <ecNumber evidence="2">1.3.1.72</ecNumber>
    </recommendedName>
</protein>
<dbReference type="GeneID" id="19167152"/>
<sequence>MVYISSDGQRRPSLSKHGAAVSQLSEQIADFHKQRIPFRIYHGNTNSTRPSVRTRSATVDTSSLNNIISLSVSKQICLVEPNVPMDALVAATLPHGLLPPVVPEFPGITVGGGYAGTAGESSSFKHGFFDRAVEWIEVILADGEVVTASSSERQDLFYGMPGTFGTLGVTTLFEIRLIPAKQFVELSYLPVDCIQQAQQVLKQVIDENKADFLDGIMFTPQVGVVMVGRFAERVEQNKSLPIVTFTKPWDQWFYLHAEEMTKDHHHHHHHQQITGTELRLNAASKTGNSPVSRDLIPTTDYLFRYDRGAFWTGRYAFTYFLTPFTRFMRWLGDTYMHTRVMYHALHRSGLMQRFIIQDMALPNGNVPKFSAWLDGELPHIYPRWLCPLKMEADIPNMHPHIPRSSEGTRSDDSVLNIGVWGPTPRYMHQVTVNRRIEAQLRSLQGMKWLYAQTFYTEDEFWEIYDRKWYETMRERYNAQGLPSVYEKVRTRFDVDANGTVVGDVRLGIEKGFWSVWPFAGIYGVLSTFKGGDYLRKR</sequence>
<comment type="subcellular location">
    <subcellularLocation>
        <location evidence="1">Membrane</location>
        <topology evidence="1">Single-pass membrane protein</topology>
    </subcellularLocation>
</comment>
<dbReference type="InterPro" id="IPR016169">
    <property type="entry name" value="FAD-bd_PCMH_sub2"/>
</dbReference>
<evidence type="ECO:0000313" key="8">
    <source>
        <dbReference type="EMBL" id="EXJ89955.1"/>
    </source>
</evidence>
<dbReference type="PANTHER" id="PTHR10801:SF0">
    <property type="entry name" value="DELTA(24)-STEROL REDUCTASE"/>
    <property type="match status" value="1"/>
</dbReference>
<gene>
    <name evidence="8" type="ORF">A1O3_03022</name>
</gene>
<dbReference type="STRING" id="1182542.W9YJV7"/>
<evidence type="ECO:0000256" key="2">
    <source>
        <dbReference type="ARBA" id="ARBA00012405"/>
    </source>
</evidence>
<proteinExistence type="predicted"/>
<evidence type="ECO:0000256" key="3">
    <source>
        <dbReference type="ARBA" id="ARBA00022692"/>
    </source>
</evidence>
<dbReference type="Gene3D" id="3.30.465.10">
    <property type="match status" value="1"/>
</dbReference>
<dbReference type="InterPro" id="IPR016166">
    <property type="entry name" value="FAD-bd_PCMH"/>
</dbReference>
<reference evidence="8 9" key="1">
    <citation type="submission" date="2013-03" db="EMBL/GenBank/DDBJ databases">
        <title>The Genome Sequence of Capronia epimyces CBS 606.96.</title>
        <authorList>
            <consortium name="The Broad Institute Genomics Platform"/>
            <person name="Cuomo C."/>
            <person name="de Hoog S."/>
            <person name="Gorbushina A."/>
            <person name="Walker B."/>
            <person name="Young S.K."/>
            <person name="Zeng Q."/>
            <person name="Gargeya S."/>
            <person name="Fitzgerald M."/>
            <person name="Haas B."/>
            <person name="Abouelleil A."/>
            <person name="Allen A.W."/>
            <person name="Alvarado L."/>
            <person name="Arachchi H.M."/>
            <person name="Berlin A.M."/>
            <person name="Chapman S.B."/>
            <person name="Gainer-Dewar J."/>
            <person name="Goldberg J."/>
            <person name="Griggs A."/>
            <person name="Gujja S."/>
            <person name="Hansen M."/>
            <person name="Howarth C."/>
            <person name="Imamovic A."/>
            <person name="Ireland A."/>
            <person name="Larimer J."/>
            <person name="McCowan C."/>
            <person name="Murphy C."/>
            <person name="Pearson M."/>
            <person name="Poon T.W."/>
            <person name="Priest M."/>
            <person name="Roberts A."/>
            <person name="Saif S."/>
            <person name="Shea T."/>
            <person name="Sisk P."/>
            <person name="Sykes S."/>
            <person name="Wortman J."/>
            <person name="Nusbaum C."/>
            <person name="Birren B."/>
        </authorList>
    </citation>
    <scope>NUCLEOTIDE SEQUENCE [LARGE SCALE GENOMIC DNA]</scope>
    <source>
        <strain evidence="8 9">CBS 606.96</strain>
    </source>
</reference>